<dbReference type="Pfam" id="PF13561">
    <property type="entry name" value="adh_short_C2"/>
    <property type="match status" value="1"/>
</dbReference>
<dbReference type="InterPro" id="IPR052178">
    <property type="entry name" value="Sec_Metab_Biosynth_SDR"/>
</dbReference>
<evidence type="ECO:0000313" key="4">
    <source>
        <dbReference type="EMBL" id="OCK81467.1"/>
    </source>
</evidence>
<dbReference type="PRINTS" id="PR00081">
    <property type="entry name" value="GDHRDH"/>
</dbReference>
<evidence type="ECO:0000256" key="3">
    <source>
        <dbReference type="ARBA" id="ARBA00023002"/>
    </source>
</evidence>
<keyword evidence="3" id="KW-0560">Oxidoreductase</keyword>
<evidence type="ECO:0000313" key="5">
    <source>
        <dbReference type="Proteomes" id="UP000250266"/>
    </source>
</evidence>
<dbReference type="EMBL" id="KV744920">
    <property type="protein sequence ID" value="OCK81467.1"/>
    <property type="molecule type" value="Genomic_DNA"/>
</dbReference>
<dbReference type="AlphaFoldDB" id="A0A8E2JGH3"/>
<evidence type="ECO:0000256" key="1">
    <source>
        <dbReference type="ARBA" id="ARBA00006484"/>
    </source>
</evidence>
<dbReference type="Proteomes" id="UP000250266">
    <property type="component" value="Unassembled WGS sequence"/>
</dbReference>
<dbReference type="SUPFAM" id="SSF51735">
    <property type="entry name" value="NAD(P)-binding Rossmann-fold domains"/>
    <property type="match status" value="1"/>
</dbReference>
<proteinExistence type="inferred from homology"/>
<dbReference type="GO" id="GO:0016491">
    <property type="term" value="F:oxidoreductase activity"/>
    <property type="evidence" value="ECO:0007669"/>
    <property type="project" value="UniProtKB-KW"/>
</dbReference>
<dbReference type="Gene3D" id="3.40.50.720">
    <property type="entry name" value="NAD(P)-binding Rossmann-like Domain"/>
    <property type="match status" value="1"/>
</dbReference>
<comment type="similarity">
    <text evidence="1">Belongs to the short-chain dehydrogenases/reductases (SDR) family.</text>
</comment>
<dbReference type="InterPro" id="IPR036291">
    <property type="entry name" value="NAD(P)-bd_dom_sf"/>
</dbReference>
<keyword evidence="2" id="KW-0521">NADP</keyword>
<gene>
    <name evidence="4" type="ORF">K432DRAFT_381327</name>
</gene>
<accession>A0A8E2JGH3</accession>
<dbReference type="PANTHER" id="PTHR43618">
    <property type="entry name" value="7-ALPHA-HYDROXYSTEROID DEHYDROGENASE"/>
    <property type="match status" value="1"/>
</dbReference>
<protein>
    <submittedName>
        <fullName evidence="4">NAD(P)-binding protein</fullName>
    </submittedName>
</protein>
<dbReference type="PANTHER" id="PTHR43618:SF2">
    <property type="entry name" value="CHAIN DEHYDROGENASE, PUTATIVE (AFU_ORTHOLOGUE AFUA_6G06930)-RELATED"/>
    <property type="match status" value="1"/>
</dbReference>
<organism evidence="4 5">
    <name type="scientific">Lepidopterella palustris CBS 459.81</name>
    <dbReference type="NCBI Taxonomy" id="1314670"/>
    <lineage>
        <taxon>Eukaryota</taxon>
        <taxon>Fungi</taxon>
        <taxon>Dikarya</taxon>
        <taxon>Ascomycota</taxon>
        <taxon>Pezizomycotina</taxon>
        <taxon>Dothideomycetes</taxon>
        <taxon>Pleosporomycetidae</taxon>
        <taxon>Mytilinidiales</taxon>
        <taxon>Argynnaceae</taxon>
        <taxon>Lepidopterella</taxon>
    </lineage>
</organism>
<evidence type="ECO:0000256" key="2">
    <source>
        <dbReference type="ARBA" id="ARBA00022857"/>
    </source>
</evidence>
<dbReference type="InterPro" id="IPR002347">
    <property type="entry name" value="SDR_fam"/>
</dbReference>
<dbReference type="FunFam" id="3.40.50.720:FF:000084">
    <property type="entry name" value="Short-chain dehydrogenase reductase"/>
    <property type="match status" value="1"/>
</dbReference>
<reference evidence="4 5" key="1">
    <citation type="journal article" date="2016" name="Nat. Commun.">
        <title>Ectomycorrhizal ecology is imprinted in the genome of the dominant symbiotic fungus Cenococcum geophilum.</title>
        <authorList>
            <consortium name="DOE Joint Genome Institute"/>
            <person name="Peter M."/>
            <person name="Kohler A."/>
            <person name="Ohm R.A."/>
            <person name="Kuo A."/>
            <person name="Krutzmann J."/>
            <person name="Morin E."/>
            <person name="Arend M."/>
            <person name="Barry K.W."/>
            <person name="Binder M."/>
            <person name="Choi C."/>
            <person name="Clum A."/>
            <person name="Copeland A."/>
            <person name="Grisel N."/>
            <person name="Haridas S."/>
            <person name="Kipfer T."/>
            <person name="LaButti K."/>
            <person name="Lindquist E."/>
            <person name="Lipzen A."/>
            <person name="Maire R."/>
            <person name="Meier B."/>
            <person name="Mihaltcheva S."/>
            <person name="Molinier V."/>
            <person name="Murat C."/>
            <person name="Poggeler S."/>
            <person name="Quandt C.A."/>
            <person name="Sperisen C."/>
            <person name="Tritt A."/>
            <person name="Tisserant E."/>
            <person name="Crous P.W."/>
            <person name="Henrissat B."/>
            <person name="Nehls U."/>
            <person name="Egli S."/>
            <person name="Spatafora J.W."/>
            <person name="Grigoriev I.V."/>
            <person name="Martin F.M."/>
        </authorList>
    </citation>
    <scope>NUCLEOTIDE SEQUENCE [LARGE SCALE GENOMIC DNA]</scope>
    <source>
        <strain evidence="4 5">CBS 459.81</strain>
    </source>
</reference>
<name>A0A8E2JGH3_9PEZI</name>
<sequence length="254" mass="27070">MPYNLKGRNVLITGGSRGLGAVIASAFAAEGCNIAINYANNKKPAAELQEKLINEYAVRACVIKGDAGLLADCAHCVEETIKTFGGIDIVIGNAGWTKFAKFSDLDAMAEEDWDKCWAVNVKGQMALLRAAMPTFNENPDGGVFIITSSIAGVSQSGSSMAYSVTKAAQLHLMRCLASTQGKKVRINAVLPGLLLTEWGLKYSSEHIQMIKNNAVLKMETDLNDCANAYVMIAKNSSMTGQKIQIDAGLCIGSP</sequence>
<dbReference type="OrthoDB" id="37659at2759"/>
<dbReference type="CDD" id="cd05233">
    <property type="entry name" value="SDR_c"/>
    <property type="match status" value="1"/>
</dbReference>
<keyword evidence="5" id="KW-1185">Reference proteome</keyword>